<evidence type="ECO:0000256" key="1">
    <source>
        <dbReference type="SAM" id="SignalP"/>
    </source>
</evidence>
<organism evidence="2 3">
    <name type="scientific">Enterococcus villorum</name>
    <dbReference type="NCBI Taxonomy" id="112904"/>
    <lineage>
        <taxon>Bacteria</taxon>
        <taxon>Bacillati</taxon>
        <taxon>Bacillota</taxon>
        <taxon>Bacilli</taxon>
        <taxon>Lactobacillales</taxon>
        <taxon>Enterococcaceae</taxon>
        <taxon>Enterococcus</taxon>
    </lineage>
</organism>
<evidence type="ECO:0000313" key="3">
    <source>
        <dbReference type="Proteomes" id="UP000321830"/>
    </source>
</evidence>
<evidence type="ECO:0000313" key="2">
    <source>
        <dbReference type="EMBL" id="GEL92355.1"/>
    </source>
</evidence>
<dbReference type="Proteomes" id="UP000321830">
    <property type="component" value="Unassembled WGS sequence"/>
</dbReference>
<gene>
    <name evidence="2" type="ORF">EVI01_16920</name>
</gene>
<keyword evidence="1" id="KW-0732">Signal</keyword>
<dbReference type="RefSeq" id="WP_010751341.1">
    <property type="nucleotide sequence ID" value="NZ_BJWF01000020.1"/>
</dbReference>
<reference evidence="2 3" key="1">
    <citation type="submission" date="2019-07" db="EMBL/GenBank/DDBJ databases">
        <title>Whole genome shotgun sequence of Enterococcus villorum NBRC 100699.</title>
        <authorList>
            <person name="Hosoyama A."/>
            <person name="Uohara A."/>
            <person name="Ohji S."/>
            <person name="Ichikawa N."/>
        </authorList>
    </citation>
    <scope>NUCLEOTIDE SEQUENCE [LARGE SCALE GENOMIC DNA]</scope>
    <source>
        <strain evidence="2 3">NBRC 100699</strain>
    </source>
</reference>
<proteinExistence type="predicted"/>
<protein>
    <submittedName>
        <fullName evidence="2">Uncharacterized protein</fullName>
    </submittedName>
</protein>
<name>A0A511J2X4_9ENTE</name>
<dbReference type="EMBL" id="BJWF01000020">
    <property type="protein sequence ID" value="GEL92355.1"/>
    <property type="molecule type" value="Genomic_DNA"/>
</dbReference>
<feature type="chain" id="PRO_5021707130" evidence="1">
    <location>
        <begin position="21"/>
        <end position="95"/>
    </location>
</feature>
<dbReference type="AlphaFoldDB" id="A0A511J2X4"/>
<comment type="caution">
    <text evidence="2">The sequence shown here is derived from an EMBL/GenBank/DDBJ whole genome shotgun (WGS) entry which is preliminary data.</text>
</comment>
<feature type="signal peptide" evidence="1">
    <location>
        <begin position="1"/>
        <end position="20"/>
    </location>
</feature>
<sequence>MKKIIVVLCFILLFFTAARSKDHSLENIDKVDVAVNNGSILNFKRAASTITESNEVLKIIQLLSSLNLKKKIEEYRGLTGARSYYISMHSKKTYS</sequence>
<accession>A0A511J2X4</accession>